<evidence type="ECO:0000313" key="7">
    <source>
        <dbReference type="EMBL" id="GMH80173.1"/>
    </source>
</evidence>
<feature type="coiled-coil region" evidence="4">
    <location>
        <begin position="395"/>
        <end position="422"/>
    </location>
</feature>
<evidence type="ECO:0000256" key="4">
    <source>
        <dbReference type="SAM" id="Coils"/>
    </source>
</evidence>
<feature type="region of interest" description="Disordered" evidence="5">
    <location>
        <begin position="1"/>
        <end position="27"/>
    </location>
</feature>
<keyword evidence="8" id="KW-1185">Reference proteome</keyword>
<dbReference type="GO" id="GO:0006888">
    <property type="term" value="P:endoplasmic reticulum to Golgi vesicle-mediated transport"/>
    <property type="evidence" value="ECO:0007669"/>
    <property type="project" value="TreeGrafter"/>
</dbReference>
<accession>A0A9W7EKC5</accession>
<dbReference type="GO" id="GO:0005794">
    <property type="term" value="C:Golgi apparatus"/>
    <property type="evidence" value="ECO:0007669"/>
    <property type="project" value="UniProtKB-SubCell"/>
</dbReference>
<organism evidence="7 8">
    <name type="scientific">Triparma laevis f. longispina</name>
    <dbReference type="NCBI Taxonomy" id="1714387"/>
    <lineage>
        <taxon>Eukaryota</taxon>
        <taxon>Sar</taxon>
        <taxon>Stramenopiles</taxon>
        <taxon>Ochrophyta</taxon>
        <taxon>Bolidophyceae</taxon>
        <taxon>Parmales</taxon>
        <taxon>Triparmaceae</taxon>
        <taxon>Triparma</taxon>
    </lineage>
</organism>
<protein>
    <recommendedName>
        <fullName evidence="6">GRIP domain-containing protein</fullName>
    </recommendedName>
</protein>
<reference evidence="8" key="1">
    <citation type="journal article" date="2023" name="Commun. Biol.">
        <title>Genome analysis of Parmales, the sister group of diatoms, reveals the evolutionary specialization of diatoms from phago-mixotrophs to photoautotrophs.</title>
        <authorList>
            <person name="Ban H."/>
            <person name="Sato S."/>
            <person name="Yoshikawa S."/>
            <person name="Yamada K."/>
            <person name="Nakamura Y."/>
            <person name="Ichinomiya M."/>
            <person name="Sato N."/>
            <person name="Blanc-Mathieu R."/>
            <person name="Endo H."/>
            <person name="Kuwata A."/>
            <person name="Ogata H."/>
        </authorList>
    </citation>
    <scope>NUCLEOTIDE SEQUENCE [LARGE SCALE GENOMIC DNA]</scope>
    <source>
        <strain evidence="8">NIES 3700</strain>
    </source>
</reference>
<dbReference type="GO" id="GO:0031267">
    <property type="term" value="F:small GTPase binding"/>
    <property type="evidence" value="ECO:0007669"/>
    <property type="project" value="TreeGrafter"/>
</dbReference>
<keyword evidence="3 4" id="KW-0175">Coiled coil</keyword>
<feature type="coiled-coil region" evidence="4">
    <location>
        <begin position="36"/>
        <end position="210"/>
    </location>
</feature>
<dbReference type="PANTHER" id="PTHR18921:SF2">
    <property type="entry name" value="THYROID RECEPTOR-INTERACTING PROTEIN 11"/>
    <property type="match status" value="1"/>
</dbReference>
<dbReference type="GO" id="GO:0007030">
    <property type="term" value="P:Golgi organization"/>
    <property type="evidence" value="ECO:0007669"/>
    <property type="project" value="TreeGrafter"/>
</dbReference>
<evidence type="ECO:0000256" key="2">
    <source>
        <dbReference type="ARBA" id="ARBA00023034"/>
    </source>
</evidence>
<evidence type="ECO:0000313" key="8">
    <source>
        <dbReference type="Proteomes" id="UP001165122"/>
    </source>
</evidence>
<evidence type="ECO:0000256" key="5">
    <source>
        <dbReference type="SAM" id="MobiDB-lite"/>
    </source>
</evidence>
<dbReference type="Proteomes" id="UP001165122">
    <property type="component" value="Unassembled WGS sequence"/>
</dbReference>
<feature type="compositionally biased region" description="Gly residues" evidence="5">
    <location>
        <begin position="8"/>
        <end position="23"/>
    </location>
</feature>
<comment type="subcellular location">
    <subcellularLocation>
        <location evidence="1">Golgi apparatus</location>
    </subcellularLocation>
</comment>
<feature type="non-terminal residue" evidence="7">
    <location>
        <position position="534"/>
    </location>
</feature>
<evidence type="ECO:0000256" key="1">
    <source>
        <dbReference type="ARBA" id="ARBA00004555"/>
    </source>
</evidence>
<dbReference type="EMBL" id="BRXW01000965">
    <property type="protein sequence ID" value="GMH80173.1"/>
    <property type="molecule type" value="Genomic_DNA"/>
</dbReference>
<dbReference type="PROSITE" id="PS50913">
    <property type="entry name" value="GRIP"/>
    <property type="match status" value="1"/>
</dbReference>
<dbReference type="PANTHER" id="PTHR18921">
    <property type="entry name" value="MYOSIN HEAVY CHAIN - RELATED"/>
    <property type="match status" value="1"/>
</dbReference>
<dbReference type="InterPro" id="IPR000237">
    <property type="entry name" value="GRIP_dom"/>
</dbReference>
<evidence type="ECO:0000259" key="6">
    <source>
        <dbReference type="PROSITE" id="PS50913"/>
    </source>
</evidence>
<gene>
    <name evidence="7" type="ORF">TrLO_g11622</name>
</gene>
<name>A0A9W7EKC5_9STRA</name>
<sequence length="534" mass="59340">EPTAGGLTLDGGDGGEKLGGLGGETDSDAESLAVLNNLLKKENEELSVRVKGLEVEGGGRVNEEAALLKAKLGEQSAQVEEQSAKLTEQSTELAEQKAQLQEQNAQLKEQNAQLPQLSNQNTQLQEQFKNLQEAHENLTNSVDITHTDSRDVEIEQLKTQLRDLREAHEGLTNSQDIRISRIMEEAEANVAKAKREASENDKEVAQLREIINNMRNSVSVSSDTADTYKSKLVSLQGDFERMSVDFEAVLKQNEESKEVISSLQNLSSSSTDLQLEMKALKKVLEGEKEKYKALEEERDDAEGRANEMRSRLVATSADLDIARNEAQQAQDSSNNLQMAMSKLQGEREAELGMMEQQRLDSLYAEQESWRTKLSAVTRLHEGEKQEIAAKHEGGLKAQVEKYKKQEARLDETRADNVTLRRSLDEAIGRLQATQDEVIDRTLMKNVLLDWHSKQGDERNAVMSIMASMLAFTDEEKNTAELYDVAAAAGKEGVVRRVMDNIAAPMPQPAVNVNELEGDTVSDKWKSFLLAEIGD</sequence>
<evidence type="ECO:0000256" key="3">
    <source>
        <dbReference type="ARBA" id="ARBA00023054"/>
    </source>
</evidence>
<dbReference type="Gene3D" id="6.10.250.1010">
    <property type="match status" value="1"/>
</dbReference>
<proteinExistence type="predicted"/>
<feature type="coiled-coil region" evidence="4">
    <location>
        <begin position="270"/>
        <end position="346"/>
    </location>
</feature>
<comment type="caution">
    <text evidence="7">The sequence shown here is derived from an EMBL/GenBank/DDBJ whole genome shotgun (WGS) entry which is preliminary data.</text>
</comment>
<dbReference type="AlphaFoldDB" id="A0A9W7EKC5"/>
<feature type="domain" description="GRIP" evidence="6">
    <location>
        <begin position="433"/>
        <end position="482"/>
    </location>
</feature>
<dbReference type="OrthoDB" id="71227at2759"/>
<keyword evidence="2" id="KW-0333">Golgi apparatus</keyword>